<dbReference type="KEGG" id="adin:H7849_04260"/>
<dbReference type="SUPFAM" id="SSF52172">
    <property type="entry name" value="CheY-like"/>
    <property type="match status" value="1"/>
</dbReference>
<dbReference type="InterPro" id="IPR001789">
    <property type="entry name" value="Sig_transdc_resp-reg_receiver"/>
</dbReference>
<dbReference type="CDD" id="cd00156">
    <property type="entry name" value="REC"/>
    <property type="match status" value="1"/>
</dbReference>
<dbReference type="Gene3D" id="3.40.50.2300">
    <property type="match status" value="1"/>
</dbReference>
<name>A0A7G8BKX1_9BACT</name>
<dbReference type="Proteomes" id="UP000515312">
    <property type="component" value="Chromosome"/>
</dbReference>
<dbReference type="PANTHER" id="PTHR44591">
    <property type="entry name" value="STRESS RESPONSE REGULATOR PROTEIN 1"/>
    <property type="match status" value="1"/>
</dbReference>
<feature type="modified residue" description="4-aspartylphosphate" evidence="2">
    <location>
        <position position="60"/>
    </location>
</feature>
<dbReference type="PROSITE" id="PS50110">
    <property type="entry name" value="RESPONSE_REGULATORY"/>
    <property type="match status" value="1"/>
</dbReference>
<dbReference type="InterPro" id="IPR050595">
    <property type="entry name" value="Bact_response_regulator"/>
</dbReference>
<dbReference type="EMBL" id="CP060394">
    <property type="protein sequence ID" value="QNI33191.1"/>
    <property type="molecule type" value="Genomic_DNA"/>
</dbReference>
<evidence type="ECO:0000259" key="3">
    <source>
        <dbReference type="PROSITE" id="PS50110"/>
    </source>
</evidence>
<dbReference type="AlphaFoldDB" id="A0A7G8BKX1"/>
<keyword evidence="1 2" id="KW-0597">Phosphoprotein</keyword>
<evidence type="ECO:0000313" key="5">
    <source>
        <dbReference type="Proteomes" id="UP000515312"/>
    </source>
</evidence>
<evidence type="ECO:0000313" key="4">
    <source>
        <dbReference type="EMBL" id="QNI33191.1"/>
    </source>
</evidence>
<dbReference type="PANTHER" id="PTHR44591:SF3">
    <property type="entry name" value="RESPONSE REGULATORY DOMAIN-CONTAINING PROTEIN"/>
    <property type="match status" value="1"/>
</dbReference>
<sequence>MEVRPGGCRFVILCVDDEPIALLIRQRVLEKAGYEVIPASSVNQALEILDTRLIDLVLTDFLMPGKTGAELAGEVKRRKPDIPVVMISGVHEIPDGLAADLFLNKLEGPVYLCERIREVLQEI</sequence>
<accession>A0A7G8BKX1</accession>
<evidence type="ECO:0000256" key="1">
    <source>
        <dbReference type="ARBA" id="ARBA00022553"/>
    </source>
</evidence>
<feature type="domain" description="Response regulatory" evidence="3">
    <location>
        <begin position="11"/>
        <end position="120"/>
    </location>
</feature>
<gene>
    <name evidence="4" type="ORF">H7849_04260</name>
</gene>
<evidence type="ECO:0000256" key="2">
    <source>
        <dbReference type="PROSITE-ProRule" id="PRU00169"/>
    </source>
</evidence>
<organism evidence="4 5">
    <name type="scientific">Alloacidobacterium dinghuense</name>
    <dbReference type="NCBI Taxonomy" id="2763107"/>
    <lineage>
        <taxon>Bacteria</taxon>
        <taxon>Pseudomonadati</taxon>
        <taxon>Acidobacteriota</taxon>
        <taxon>Terriglobia</taxon>
        <taxon>Terriglobales</taxon>
        <taxon>Acidobacteriaceae</taxon>
        <taxon>Alloacidobacterium</taxon>
    </lineage>
</organism>
<dbReference type="RefSeq" id="WP_186744423.1">
    <property type="nucleotide sequence ID" value="NZ_CP060394.1"/>
</dbReference>
<dbReference type="SMART" id="SM00448">
    <property type="entry name" value="REC"/>
    <property type="match status" value="1"/>
</dbReference>
<dbReference type="InterPro" id="IPR011006">
    <property type="entry name" value="CheY-like_superfamily"/>
</dbReference>
<reference evidence="4 5" key="1">
    <citation type="submission" date="2020-08" db="EMBL/GenBank/DDBJ databases">
        <title>Edaphobacter telluris sp. nov. and Acidobacterium dinghuensis sp. nov., two acidobacteria isolated from forest soil.</title>
        <authorList>
            <person name="Fu J."/>
            <person name="Qiu L."/>
        </authorList>
    </citation>
    <scope>NUCLEOTIDE SEQUENCE [LARGE SCALE GENOMIC DNA]</scope>
    <source>
        <strain evidence="4">4Y35</strain>
    </source>
</reference>
<protein>
    <submittedName>
        <fullName evidence="4">Response regulator</fullName>
    </submittedName>
</protein>
<dbReference type="GO" id="GO:0000160">
    <property type="term" value="P:phosphorelay signal transduction system"/>
    <property type="evidence" value="ECO:0007669"/>
    <property type="project" value="InterPro"/>
</dbReference>
<dbReference type="Pfam" id="PF00072">
    <property type="entry name" value="Response_reg"/>
    <property type="match status" value="1"/>
</dbReference>
<proteinExistence type="predicted"/>
<keyword evidence="5" id="KW-1185">Reference proteome</keyword>